<evidence type="ECO:0000313" key="3">
    <source>
        <dbReference type="Proteomes" id="UP000615326"/>
    </source>
</evidence>
<name>A0ABX0K8X4_9PROT</name>
<feature type="transmembrane region" description="Helical" evidence="1">
    <location>
        <begin position="21"/>
        <end position="39"/>
    </location>
</feature>
<keyword evidence="1" id="KW-1133">Transmembrane helix</keyword>
<keyword evidence="3" id="KW-1185">Reference proteome</keyword>
<feature type="transmembrane region" description="Helical" evidence="1">
    <location>
        <begin position="124"/>
        <end position="145"/>
    </location>
</feature>
<gene>
    <name evidence="2" type="ORF">GOB84_04710</name>
</gene>
<evidence type="ECO:0000256" key="1">
    <source>
        <dbReference type="SAM" id="Phobius"/>
    </source>
</evidence>
<proteinExistence type="predicted"/>
<sequence length="412" mass="45570">MPSSYSYRGRASATWRFQTGTCLVVLSSIFNVLLCYISTRGWLYVSSGVVAAVEMAILVAGFIVIRKMISRQIVIVTGLSVAYMIGAKLINPDLSLKILHDFAIAYIFYQMGRMYGISQARSAVLITMVLTLALGAFEIASPVAFGEFFNIWRYYVQKGGISATTINYSNTTFFASGDRIGVKRTFFPFLLGPHRVSSIFLEPVSLGNYATIIFAWCLATCRNRPGQRRILLFALCFACIVLCDSRFGSICCALMVFFRISPLRSSSLVAFIMPVCFATMLTVAGSLHEIPGWVPTIRSDDFSGRLLFSGELLNYWNLSEWFAFSPSAIYTADTGYAYIFNSLGVPFALVYTALFAFSKCRNQTASMMRTGISVYFSASLCIGASVFSIKTAALLWMLYGATQTPDQSPRRA</sequence>
<keyword evidence="1" id="KW-0812">Transmembrane</keyword>
<evidence type="ECO:0000313" key="2">
    <source>
        <dbReference type="EMBL" id="NHO31874.1"/>
    </source>
</evidence>
<feature type="transmembrane region" description="Helical" evidence="1">
    <location>
        <begin position="45"/>
        <end position="65"/>
    </location>
</feature>
<organism evidence="2 3">
    <name type="scientific">Acetobacter fallax</name>
    <dbReference type="NCBI Taxonomy" id="1737473"/>
    <lineage>
        <taxon>Bacteria</taxon>
        <taxon>Pseudomonadati</taxon>
        <taxon>Pseudomonadota</taxon>
        <taxon>Alphaproteobacteria</taxon>
        <taxon>Acetobacterales</taxon>
        <taxon>Acetobacteraceae</taxon>
        <taxon>Acetobacter</taxon>
    </lineage>
</organism>
<protein>
    <submittedName>
        <fullName evidence="2">Polysaccharide polymerase</fullName>
    </submittedName>
</protein>
<reference evidence="2 3" key="1">
    <citation type="journal article" date="2020" name="Int. J. Syst. Evol. Microbiol.">
        <title>Novel acetic acid bacteria from cider fermentations: Acetobacter conturbans sp. nov. and Acetobacter fallax sp. nov.</title>
        <authorList>
            <person name="Sombolestani A.S."/>
            <person name="Cleenwerck I."/>
            <person name="Cnockaert M."/>
            <person name="Borremans W."/>
            <person name="Wieme A.D."/>
            <person name="De Vuyst L."/>
            <person name="Vandamme P."/>
        </authorList>
    </citation>
    <scope>NUCLEOTIDE SEQUENCE [LARGE SCALE GENOMIC DNA]</scope>
    <source>
        <strain evidence="2 3">LMG 1637</strain>
    </source>
</reference>
<comment type="caution">
    <text evidence="2">The sequence shown here is derived from an EMBL/GenBank/DDBJ whole genome shotgun (WGS) entry which is preliminary data.</text>
</comment>
<feature type="transmembrane region" description="Helical" evidence="1">
    <location>
        <begin position="199"/>
        <end position="219"/>
    </location>
</feature>
<feature type="transmembrane region" description="Helical" evidence="1">
    <location>
        <begin position="231"/>
        <end position="260"/>
    </location>
</feature>
<keyword evidence="1" id="KW-0472">Membrane</keyword>
<feature type="transmembrane region" description="Helical" evidence="1">
    <location>
        <begin position="306"/>
        <end position="324"/>
    </location>
</feature>
<dbReference type="EMBL" id="WOSW01000005">
    <property type="protein sequence ID" value="NHO31874.1"/>
    <property type="molecule type" value="Genomic_DNA"/>
</dbReference>
<feature type="transmembrane region" description="Helical" evidence="1">
    <location>
        <begin position="72"/>
        <end position="90"/>
    </location>
</feature>
<feature type="transmembrane region" description="Helical" evidence="1">
    <location>
        <begin position="378"/>
        <end position="399"/>
    </location>
</feature>
<feature type="transmembrane region" description="Helical" evidence="1">
    <location>
        <begin position="336"/>
        <end position="357"/>
    </location>
</feature>
<dbReference type="Proteomes" id="UP000615326">
    <property type="component" value="Unassembled WGS sequence"/>
</dbReference>
<accession>A0ABX0K8X4</accession>
<feature type="transmembrane region" description="Helical" evidence="1">
    <location>
        <begin position="266"/>
        <end position="285"/>
    </location>
</feature>